<sequence>MPSLIGCRLRQLPNLGLFIFLIVIVSPQTDTLLVAAQTPSPSTSSGPSGNSGSVSLQGKLVLVTSQPNGTWLIEGGDGNTYFLPAQPVNPASGALLGPGRWLAITCFVDYRVLTTVVCSRIIVRNVLSTSVERPISSGVQLRVLIVVISMGNSTSCGMQTGANANDVYNAFMSQPDGFADFFNNCSYGKMVFDRETFTVTSVEIPVLSTTHCYPSYSTCEIAYKPISDAAQERLPPEVIGINYSHMVYVLPNVFNGCPWEGKATLPGKQSWFPPKKTGIFAKGVVMQEIIHNFGLYHGWSNSGVEYNDFTTAMGKGSSCPSAPELLRLDWASPLVELNSANLPPNTYSSYTLPATSVDSEGVMIKIKPDWLGIDYMVNVYLSFRVKEAGDKDLSPAYIGKVIFHELNKDVDNSYSSVSDPRVTFRRTGGPNEDVRFNYNLYFSIGKIVNDGYGIQFKVCRFTQDPKYCRAINAPLFPPKPSRPPPFPSNPPASPPPRKPLSPPRQPRFPSPRKSPPPPPSPPRPPPPSPPPRPPPPSPAPPRPPPPSPAPPRPPPPSPPPRPPPPSPASPRRSSSSPSLSPTRSSPLSPPPPLRPPPTQELDEFPSSSPSRTSSRRSPKPSPSSLHPSPRPYSSPNKKHSRPLAGKRTKQPSPLPSPPPRSTRKPSSLRRGRSSSAAGSTETQ</sequence>
<name>A0A8J4F295_9CHLO</name>
<feature type="compositionally biased region" description="Low complexity" evidence="1">
    <location>
        <begin position="569"/>
        <end position="586"/>
    </location>
</feature>
<dbReference type="Pfam" id="PF05548">
    <property type="entry name" value="Peptidase_M11"/>
    <property type="match status" value="1"/>
</dbReference>
<accession>A0A8J4F295</accession>
<feature type="signal peptide" evidence="2">
    <location>
        <begin position="1"/>
        <end position="31"/>
    </location>
</feature>
<feature type="compositionally biased region" description="Basic residues" evidence="1">
    <location>
        <begin position="661"/>
        <end position="672"/>
    </location>
</feature>
<evidence type="ECO:0000313" key="5">
    <source>
        <dbReference type="Proteomes" id="UP000747399"/>
    </source>
</evidence>
<organism evidence="4 5">
    <name type="scientific">Volvox africanus</name>
    <dbReference type="NCBI Taxonomy" id="51714"/>
    <lineage>
        <taxon>Eukaryota</taxon>
        <taxon>Viridiplantae</taxon>
        <taxon>Chlorophyta</taxon>
        <taxon>core chlorophytes</taxon>
        <taxon>Chlorophyceae</taxon>
        <taxon>CS clade</taxon>
        <taxon>Chlamydomonadales</taxon>
        <taxon>Volvocaceae</taxon>
        <taxon>Volvox</taxon>
    </lineage>
</organism>
<keyword evidence="5" id="KW-1185">Reference proteome</keyword>
<dbReference type="PRINTS" id="PR01217">
    <property type="entry name" value="PRICHEXTENSN"/>
</dbReference>
<evidence type="ECO:0000256" key="1">
    <source>
        <dbReference type="SAM" id="MobiDB-lite"/>
    </source>
</evidence>
<evidence type="ECO:0000259" key="3">
    <source>
        <dbReference type="Pfam" id="PF05548"/>
    </source>
</evidence>
<feature type="region of interest" description="Disordered" evidence="1">
    <location>
        <begin position="473"/>
        <end position="683"/>
    </location>
</feature>
<dbReference type="InterPro" id="IPR008752">
    <property type="entry name" value="Peptidase_M11"/>
</dbReference>
<gene>
    <name evidence="4" type="ORF">Vafri_10440</name>
</gene>
<dbReference type="EMBL" id="BNCO01000019">
    <property type="protein sequence ID" value="GIL54711.1"/>
    <property type="molecule type" value="Genomic_DNA"/>
</dbReference>
<dbReference type="PANTHER" id="PTHR24216:SF65">
    <property type="entry name" value="PAXILLIN-LIKE PROTEIN 1"/>
    <property type="match status" value="1"/>
</dbReference>
<proteinExistence type="predicted"/>
<dbReference type="AlphaFoldDB" id="A0A8J4F295"/>
<feature type="chain" id="PRO_5035265613" description="Peptidase M11 gametolysin domain-containing protein" evidence="2">
    <location>
        <begin position="32"/>
        <end position="683"/>
    </location>
</feature>
<evidence type="ECO:0000256" key="2">
    <source>
        <dbReference type="SAM" id="SignalP"/>
    </source>
</evidence>
<protein>
    <recommendedName>
        <fullName evidence="3">Peptidase M11 gametolysin domain-containing protein</fullName>
    </recommendedName>
</protein>
<dbReference type="PANTHER" id="PTHR24216">
    <property type="entry name" value="PAXILLIN-RELATED"/>
    <property type="match status" value="1"/>
</dbReference>
<feature type="compositionally biased region" description="Pro residues" evidence="1">
    <location>
        <begin position="475"/>
        <end position="568"/>
    </location>
</feature>
<feature type="compositionally biased region" description="Basic residues" evidence="1">
    <location>
        <begin position="636"/>
        <end position="649"/>
    </location>
</feature>
<feature type="domain" description="Peptidase M11 gametolysin" evidence="3">
    <location>
        <begin position="152"/>
        <end position="417"/>
    </location>
</feature>
<reference evidence="4" key="1">
    <citation type="journal article" date="2021" name="Proc. Natl. Acad. Sci. U.S.A.">
        <title>Three genomes in the algal genus Volvox reveal the fate of a haploid sex-determining region after a transition to homothallism.</title>
        <authorList>
            <person name="Yamamoto K."/>
            <person name="Hamaji T."/>
            <person name="Kawai-Toyooka H."/>
            <person name="Matsuzaki R."/>
            <person name="Takahashi F."/>
            <person name="Nishimura Y."/>
            <person name="Kawachi M."/>
            <person name="Noguchi H."/>
            <person name="Minakuchi Y."/>
            <person name="Umen J.G."/>
            <person name="Toyoda A."/>
            <person name="Nozaki H."/>
        </authorList>
    </citation>
    <scope>NUCLEOTIDE SEQUENCE</scope>
    <source>
        <strain evidence="4">NIES-3780</strain>
    </source>
</reference>
<feature type="compositionally biased region" description="Low complexity" evidence="1">
    <location>
        <begin position="673"/>
        <end position="683"/>
    </location>
</feature>
<comment type="caution">
    <text evidence="4">The sequence shown here is derived from an EMBL/GenBank/DDBJ whole genome shotgun (WGS) entry which is preliminary data.</text>
</comment>
<evidence type="ECO:0000313" key="4">
    <source>
        <dbReference type="EMBL" id="GIL54711.1"/>
    </source>
</evidence>
<keyword evidence="2" id="KW-0732">Signal</keyword>
<dbReference type="Proteomes" id="UP000747399">
    <property type="component" value="Unassembled WGS sequence"/>
</dbReference>
<feature type="compositionally biased region" description="Pro residues" evidence="1">
    <location>
        <begin position="587"/>
        <end position="598"/>
    </location>
</feature>
<feature type="compositionally biased region" description="Low complexity" evidence="1">
    <location>
        <begin position="622"/>
        <end position="635"/>
    </location>
</feature>